<dbReference type="EMBL" id="VOSK01000253">
    <property type="protein sequence ID" value="MPR29644.1"/>
    <property type="molecule type" value="Genomic_DNA"/>
</dbReference>
<dbReference type="Proteomes" id="UP000403266">
    <property type="component" value="Unassembled WGS sequence"/>
</dbReference>
<proteinExistence type="predicted"/>
<keyword evidence="2" id="KW-1185">Reference proteome</keyword>
<name>A0A5N7MU74_9HYPH</name>
<gene>
    <name evidence="1" type="ORF">FS320_32330</name>
</gene>
<comment type="caution">
    <text evidence="1">The sequence shown here is derived from an EMBL/GenBank/DDBJ whole genome shotgun (WGS) entry which is preliminary data.</text>
</comment>
<organism evidence="1 2">
    <name type="scientific">Microvirga tunisiensis</name>
    <dbReference type="NCBI Taxonomy" id="2108360"/>
    <lineage>
        <taxon>Bacteria</taxon>
        <taxon>Pseudomonadati</taxon>
        <taxon>Pseudomonadota</taxon>
        <taxon>Alphaproteobacteria</taxon>
        <taxon>Hyphomicrobiales</taxon>
        <taxon>Methylobacteriaceae</taxon>
        <taxon>Microvirga</taxon>
    </lineage>
</organism>
<evidence type="ECO:0000313" key="1">
    <source>
        <dbReference type="EMBL" id="MPR29644.1"/>
    </source>
</evidence>
<protein>
    <recommendedName>
        <fullName evidence="3">Chemotaxis protein</fullName>
    </recommendedName>
</protein>
<evidence type="ECO:0008006" key="3">
    <source>
        <dbReference type="Google" id="ProtNLM"/>
    </source>
</evidence>
<dbReference type="AlphaFoldDB" id="A0A5N7MU74"/>
<evidence type="ECO:0000313" key="2">
    <source>
        <dbReference type="Proteomes" id="UP000403266"/>
    </source>
</evidence>
<reference evidence="1 2" key="1">
    <citation type="journal article" date="2019" name="Syst. Appl. Microbiol.">
        <title>Microvirga tunisiensis sp. nov., a root nodule symbiotic bacterium isolated from Lupinus micranthus and L. luteus grown in Northern Tunisia.</title>
        <authorList>
            <person name="Msaddak A."/>
            <person name="Rejili M."/>
            <person name="Duran D."/>
            <person name="Mars M."/>
            <person name="Palacios J.M."/>
            <person name="Ruiz-Argueso T."/>
            <person name="Rey L."/>
            <person name="Imperial J."/>
        </authorList>
    </citation>
    <scope>NUCLEOTIDE SEQUENCE [LARGE SCALE GENOMIC DNA]</scope>
    <source>
        <strain evidence="1 2">Lmie10</strain>
    </source>
</reference>
<dbReference type="RefSeq" id="WP_152738704.1">
    <property type="nucleotide sequence ID" value="NZ_VOSJ01000272.1"/>
</dbReference>
<accession>A0A5N7MU74</accession>
<sequence length="237" mass="26193">MLDFVRLQAPGTLLEEAALRRQVFVASQTNNMKKFQTLATDYLRRYRHSIYSGNFRQRLASALTRIDFGKESSRFEGLVAMMSELELDARRDLYLLAARSSIEQGFTTSARLLADKAQELVGSDRMSAARAKLYRAASLITSPQAIDGAVNDLRSLDRTVLAASDLGLLDSALAMAGQIRKMPEIQSQQVAEARTESVKVVAERPMDVSAPAQGLEQLQALSKARDALSRVDKLIKN</sequence>